<evidence type="ECO:0000259" key="2">
    <source>
        <dbReference type="SMART" id="SM01182"/>
    </source>
</evidence>
<accession>A0A7S3JWG8</accession>
<feature type="region of interest" description="Disordered" evidence="1">
    <location>
        <begin position="1"/>
        <end position="93"/>
    </location>
</feature>
<feature type="region of interest" description="Disordered" evidence="1">
    <location>
        <begin position="310"/>
        <end position="467"/>
    </location>
</feature>
<dbReference type="GO" id="GO:0006368">
    <property type="term" value="P:transcription elongation by RNA polymerase II"/>
    <property type="evidence" value="ECO:0007669"/>
    <property type="project" value="InterPro"/>
</dbReference>
<feature type="compositionally biased region" description="Acidic residues" evidence="1">
    <location>
        <begin position="111"/>
        <end position="122"/>
    </location>
</feature>
<proteinExistence type="predicted"/>
<reference evidence="3" key="1">
    <citation type="submission" date="2021-01" db="EMBL/GenBank/DDBJ databases">
        <authorList>
            <person name="Corre E."/>
            <person name="Pelletier E."/>
            <person name="Niang G."/>
            <person name="Scheremetjew M."/>
            <person name="Finn R."/>
            <person name="Kale V."/>
            <person name="Holt S."/>
            <person name="Cochrane G."/>
            <person name="Meng A."/>
            <person name="Brown T."/>
            <person name="Cohen L."/>
        </authorList>
    </citation>
    <scope>NUCLEOTIDE SEQUENCE</scope>
    <source>
        <strain evidence="3">CCMP1510</strain>
    </source>
</reference>
<feature type="compositionally biased region" description="Acidic residues" evidence="1">
    <location>
        <begin position="377"/>
        <end position="400"/>
    </location>
</feature>
<feature type="domain" description="Elongation factor 1 beta central acidic region eukaryote" evidence="2">
    <location>
        <begin position="46"/>
        <end position="70"/>
    </location>
</feature>
<gene>
    <name evidence="3" type="ORF">ALAG00032_LOCUS7943</name>
</gene>
<feature type="domain" description="Elongation factor 1 beta central acidic region eukaryote" evidence="2">
    <location>
        <begin position="385"/>
        <end position="412"/>
    </location>
</feature>
<dbReference type="EMBL" id="HBIJ01011629">
    <property type="protein sequence ID" value="CAE0367194.1"/>
    <property type="molecule type" value="Transcribed_RNA"/>
</dbReference>
<dbReference type="GO" id="GO:0016593">
    <property type="term" value="C:Cdc73/Paf1 complex"/>
    <property type="evidence" value="ECO:0007669"/>
    <property type="project" value="InterPro"/>
</dbReference>
<feature type="compositionally biased region" description="Basic and acidic residues" evidence="1">
    <location>
        <begin position="52"/>
        <end position="71"/>
    </location>
</feature>
<feature type="domain" description="Elongation factor 1 beta central acidic region eukaryote" evidence="2">
    <location>
        <begin position="110"/>
        <end position="137"/>
    </location>
</feature>
<dbReference type="InterPro" id="IPR018940">
    <property type="entry name" value="EF-1_beta_acid_region_euk"/>
</dbReference>
<protein>
    <recommendedName>
        <fullName evidence="2">Elongation factor 1 beta central acidic region eukaryote domain-containing protein</fullName>
    </recommendedName>
</protein>
<sequence length="467" mass="54039">MGSKARRTMQDLFGDDEEEEEDEVVDEEEKEEALIPEEKARKTTEFGDDDEEKVKNDELLATEKETTEKKSTTMSDLFGDDDDDDDEMEEVVEVKEVPEEIENKKLMNELFGDDEEEEEEEAMPAIDNLKKEERSPDSFECAQTKMPDASLRGVNVIKLPRFLKVETEAYESESSRAETAVSTIRWRYVRDELDGEIQRDPNTNEALRESNAKIIKLSDGRLQLLVGRDRYNLNPRRQVAKSHIYAHTKPKEGHMIMCQIAKVTNHMNVTPSDMLSDTHKKVTLKARERSLQKSKVKQIYVQQDPIKEQEERARLRDDEIKREARRRQRSQPRRHIMPGMTASFLEDDDTGGGGGEISLNAIKRSSRSARTQRPIFDDQDDQDDFIADDDEEEDEVDEDSDASRKVGSIPDNDNDYERPPPRRAAQRAVRRMQVDSDHDDDDEEPQPRSRRTPTSRRIIEDDDDSDD</sequence>
<dbReference type="GO" id="GO:0032968">
    <property type="term" value="P:positive regulation of transcription elongation by RNA polymerase II"/>
    <property type="evidence" value="ECO:0007669"/>
    <property type="project" value="TreeGrafter"/>
</dbReference>
<dbReference type="InterPro" id="IPR007149">
    <property type="entry name" value="Leo1"/>
</dbReference>
<feature type="region of interest" description="Disordered" evidence="1">
    <location>
        <begin position="104"/>
        <end position="123"/>
    </location>
</feature>
<dbReference type="Pfam" id="PF04004">
    <property type="entry name" value="Leo1"/>
    <property type="match status" value="1"/>
</dbReference>
<feature type="compositionally biased region" description="Basic residues" evidence="1">
    <location>
        <begin position="323"/>
        <end position="336"/>
    </location>
</feature>
<evidence type="ECO:0000313" key="3">
    <source>
        <dbReference type="EMBL" id="CAE0367194.1"/>
    </source>
</evidence>
<dbReference type="PANTHER" id="PTHR23146:SF0">
    <property type="entry name" value="RNA POLYMERASE-ASSOCIATED PROTEIN LEO1"/>
    <property type="match status" value="1"/>
</dbReference>
<feature type="compositionally biased region" description="Acidic residues" evidence="1">
    <location>
        <begin position="78"/>
        <end position="91"/>
    </location>
</feature>
<dbReference type="GO" id="GO:1990269">
    <property type="term" value="F:RNA polymerase II C-terminal domain phosphoserine binding"/>
    <property type="evidence" value="ECO:0007669"/>
    <property type="project" value="TreeGrafter"/>
</dbReference>
<dbReference type="AlphaFoldDB" id="A0A7S3JWG8"/>
<feature type="compositionally biased region" description="Acidic residues" evidence="1">
    <location>
        <begin position="13"/>
        <end position="31"/>
    </location>
</feature>
<dbReference type="SMART" id="SM01182">
    <property type="entry name" value="EF-1_beta_acid"/>
    <property type="match status" value="5"/>
</dbReference>
<feature type="domain" description="Elongation factor 1 beta central acidic region eukaryote" evidence="2">
    <location>
        <begin position="77"/>
        <end position="105"/>
    </location>
</feature>
<feature type="compositionally biased region" description="Basic and acidic residues" evidence="1">
    <location>
        <begin position="32"/>
        <end position="45"/>
    </location>
</feature>
<evidence type="ECO:0000256" key="1">
    <source>
        <dbReference type="SAM" id="MobiDB-lite"/>
    </source>
</evidence>
<feature type="compositionally biased region" description="Basic and acidic residues" evidence="1">
    <location>
        <begin position="310"/>
        <end position="322"/>
    </location>
</feature>
<name>A0A7S3JWG8_9STRA</name>
<dbReference type="PANTHER" id="PTHR23146">
    <property type="entry name" value="LEO1 PROTEIN"/>
    <property type="match status" value="1"/>
</dbReference>
<organism evidence="3">
    <name type="scientific">Aureoumbra lagunensis</name>
    <dbReference type="NCBI Taxonomy" id="44058"/>
    <lineage>
        <taxon>Eukaryota</taxon>
        <taxon>Sar</taxon>
        <taxon>Stramenopiles</taxon>
        <taxon>Ochrophyta</taxon>
        <taxon>Pelagophyceae</taxon>
        <taxon>Pelagomonadales</taxon>
        <taxon>Aureoumbra</taxon>
    </lineage>
</organism>
<feature type="domain" description="Elongation factor 1 beta central acidic region eukaryote" evidence="2">
    <location>
        <begin position="12"/>
        <end position="39"/>
    </location>
</feature>